<proteinExistence type="predicted"/>
<protein>
    <submittedName>
        <fullName evidence="2">Uncharacterized protein</fullName>
    </submittedName>
</protein>
<name>A0AAV4UH98_CAEEX</name>
<dbReference type="Proteomes" id="UP001054945">
    <property type="component" value="Unassembled WGS sequence"/>
</dbReference>
<accession>A0AAV4UH98</accession>
<comment type="caution">
    <text evidence="2">The sequence shown here is derived from an EMBL/GenBank/DDBJ whole genome shotgun (WGS) entry which is preliminary data.</text>
</comment>
<evidence type="ECO:0000313" key="3">
    <source>
        <dbReference type="Proteomes" id="UP001054945"/>
    </source>
</evidence>
<feature type="region of interest" description="Disordered" evidence="1">
    <location>
        <begin position="1"/>
        <end position="21"/>
    </location>
</feature>
<dbReference type="AlphaFoldDB" id="A0AAV4UH98"/>
<gene>
    <name evidence="2" type="ORF">CEXT_89381</name>
</gene>
<organism evidence="2 3">
    <name type="scientific">Caerostris extrusa</name>
    <name type="common">Bark spider</name>
    <name type="synonym">Caerostris bankana</name>
    <dbReference type="NCBI Taxonomy" id="172846"/>
    <lineage>
        <taxon>Eukaryota</taxon>
        <taxon>Metazoa</taxon>
        <taxon>Ecdysozoa</taxon>
        <taxon>Arthropoda</taxon>
        <taxon>Chelicerata</taxon>
        <taxon>Arachnida</taxon>
        <taxon>Araneae</taxon>
        <taxon>Araneomorphae</taxon>
        <taxon>Entelegynae</taxon>
        <taxon>Araneoidea</taxon>
        <taxon>Araneidae</taxon>
        <taxon>Caerostris</taxon>
    </lineage>
</organism>
<evidence type="ECO:0000313" key="2">
    <source>
        <dbReference type="EMBL" id="GIY57136.1"/>
    </source>
</evidence>
<feature type="region of interest" description="Disordered" evidence="1">
    <location>
        <begin position="43"/>
        <end position="77"/>
    </location>
</feature>
<feature type="compositionally biased region" description="Polar residues" evidence="1">
    <location>
        <begin position="1"/>
        <end position="11"/>
    </location>
</feature>
<dbReference type="EMBL" id="BPLR01012862">
    <property type="protein sequence ID" value="GIY57136.1"/>
    <property type="molecule type" value="Genomic_DNA"/>
</dbReference>
<reference evidence="2 3" key="1">
    <citation type="submission" date="2021-06" db="EMBL/GenBank/DDBJ databases">
        <title>Caerostris extrusa draft genome.</title>
        <authorList>
            <person name="Kono N."/>
            <person name="Arakawa K."/>
        </authorList>
    </citation>
    <scope>NUCLEOTIDE SEQUENCE [LARGE SCALE GENOMIC DNA]</scope>
</reference>
<sequence length="77" mass="8831">MFTKKTSSNNNKRTERKHSFSSIPLNPALIPFIKFANDLVPLPSHENDCSKSEPPRTPEAELDRQSRSLETRHINLD</sequence>
<evidence type="ECO:0000256" key="1">
    <source>
        <dbReference type="SAM" id="MobiDB-lite"/>
    </source>
</evidence>
<feature type="compositionally biased region" description="Basic and acidic residues" evidence="1">
    <location>
        <begin position="45"/>
        <end position="77"/>
    </location>
</feature>
<keyword evidence="3" id="KW-1185">Reference proteome</keyword>